<dbReference type="Proteomes" id="UP000823674">
    <property type="component" value="Chromosome A08"/>
</dbReference>
<gene>
    <name evidence="1" type="primary">A08g504630.1_BraROA</name>
    <name evidence="1" type="ORF">IGI04_030221</name>
</gene>
<accession>A0ABQ7LQ33</accession>
<sequence>MWEFNTLHRAWYCKLPRITLLLQCNPLSHLFSSFTEHSPVVFFFLLCLSEEHPQSGFSKGTLSISIDSSPSSEGVLMVSGGFSEGLGFGLSAFRRATSIFGICIWYVIGARRSVGAGGCRSMSISICRSIIGYPCRSMEVLARPAIRTLSELGGCGCFAVNSSDHVDRFGLSIDMHGLTLIDTSAIRRSSSGILLQNLLPAASPPSPLSRNHSQ</sequence>
<evidence type="ECO:0000313" key="2">
    <source>
        <dbReference type="Proteomes" id="UP000823674"/>
    </source>
</evidence>
<protein>
    <submittedName>
        <fullName evidence="1">Uncharacterized protein</fullName>
    </submittedName>
</protein>
<organism evidence="1 2">
    <name type="scientific">Brassica rapa subsp. trilocularis</name>
    <dbReference type="NCBI Taxonomy" id="1813537"/>
    <lineage>
        <taxon>Eukaryota</taxon>
        <taxon>Viridiplantae</taxon>
        <taxon>Streptophyta</taxon>
        <taxon>Embryophyta</taxon>
        <taxon>Tracheophyta</taxon>
        <taxon>Spermatophyta</taxon>
        <taxon>Magnoliopsida</taxon>
        <taxon>eudicotyledons</taxon>
        <taxon>Gunneridae</taxon>
        <taxon>Pentapetalae</taxon>
        <taxon>rosids</taxon>
        <taxon>malvids</taxon>
        <taxon>Brassicales</taxon>
        <taxon>Brassicaceae</taxon>
        <taxon>Brassiceae</taxon>
        <taxon>Brassica</taxon>
    </lineage>
</organism>
<comment type="caution">
    <text evidence="1">The sequence shown here is derived from an EMBL/GenBank/DDBJ whole genome shotgun (WGS) entry which is preliminary data.</text>
</comment>
<evidence type="ECO:0000313" key="1">
    <source>
        <dbReference type="EMBL" id="KAG5388680.1"/>
    </source>
</evidence>
<proteinExistence type="predicted"/>
<keyword evidence="2" id="KW-1185">Reference proteome</keyword>
<dbReference type="EMBL" id="JADBGQ010000007">
    <property type="protein sequence ID" value="KAG5388680.1"/>
    <property type="molecule type" value="Genomic_DNA"/>
</dbReference>
<reference evidence="1 2" key="1">
    <citation type="submission" date="2021-03" db="EMBL/GenBank/DDBJ databases">
        <authorList>
            <person name="King G.J."/>
            <person name="Bancroft I."/>
            <person name="Baten A."/>
            <person name="Bloomfield J."/>
            <person name="Borpatragohain P."/>
            <person name="He Z."/>
            <person name="Irish N."/>
            <person name="Irwin J."/>
            <person name="Liu K."/>
            <person name="Mauleon R.P."/>
            <person name="Moore J."/>
            <person name="Morris R."/>
            <person name="Ostergaard L."/>
            <person name="Wang B."/>
            <person name="Wells R."/>
        </authorList>
    </citation>
    <scope>NUCLEOTIDE SEQUENCE [LARGE SCALE GENOMIC DNA]</scope>
    <source>
        <strain evidence="1">R-o-18</strain>
        <tissue evidence="1">Leaf</tissue>
    </source>
</reference>
<name>A0ABQ7LQ33_BRACM</name>